<dbReference type="GO" id="GO:0006355">
    <property type="term" value="P:regulation of DNA-templated transcription"/>
    <property type="evidence" value="ECO:0007669"/>
    <property type="project" value="UniProtKB-ARBA"/>
</dbReference>
<dbReference type="InterPro" id="IPR036388">
    <property type="entry name" value="WH-like_DNA-bd_sf"/>
</dbReference>
<keyword evidence="3" id="KW-0804">Transcription</keyword>
<organism evidence="5 6">
    <name type="scientific">Mesorhizobium opportunistum (strain LMG 24607 / HAMBI 3007 / WSM2075)</name>
    <dbReference type="NCBI Taxonomy" id="536019"/>
    <lineage>
        <taxon>Bacteria</taxon>
        <taxon>Pseudomonadati</taxon>
        <taxon>Pseudomonadota</taxon>
        <taxon>Alphaproteobacteria</taxon>
        <taxon>Hyphomicrobiales</taxon>
        <taxon>Phyllobacteriaceae</taxon>
        <taxon>Mesorhizobium</taxon>
    </lineage>
</organism>
<dbReference type="AlphaFoldDB" id="F7Y5N1"/>
<evidence type="ECO:0000256" key="1">
    <source>
        <dbReference type="ARBA" id="ARBA00023015"/>
    </source>
</evidence>
<dbReference type="SUPFAM" id="SSF54909">
    <property type="entry name" value="Dimeric alpha+beta barrel"/>
    <property type="match status" value="1"/>
</dbReference>
<evidence type="ECO:0000313" key="5">
    <source>
        <dbReference type="EMBL" id="AEH87356.1"/>
    </source>
</evidence>
<keyword evidence="1" id="KW-0805">Transcription regulation</keyword>
<dbReference type="InterPro" id="IPR011991">
    <property type="entry name" value="ArsR-like_HTH"/>
</dbReference>
<feature type="domain" description="HTH asnC-type" evidence="4">
    <location>
        <begin position="61"/>
        <end position="122"/>
    </location>
</feature>
<proteinExistence type="predicted"/>
<dbReference type="Gene3D" id="1.10.10.10">
    <property type="entry name" value="Winged helix-like DNA-binding domain superfamily/Winged helix DNA-binding domain"/>
    <property type="match status" value="1"/>
</dbReference>
<dbReference type="GO" id="GO:0005829">
    <property type="term" value="C:cytosol"/>
    <property type="evidence" value="ECO:0007669"/>
    <property type="project" value="TreeGrafter"/>
</dbReference>
<dbReference type="Proteomes" id="UP000001623">
    <property type="component" value="Chromosome"/>
</dbReference>
<evidence type="ECO:0000256" key="3">
    <source>
        <dbReference type="ARBA" id="ARBA00023163"/>
    </source>
</evidence>
<dbReference type="PANTHER" id="PTHR30154:SF34">
    <property type="entry name" value="TRANSCRIPTIONAL REGULATOR AZLB"/>
    <property type="match status" value="1"/>
</dbReference>
<reference evidence="5 6" key="1">
    <citation type="submission" date="2010-10" db="EMBL/GenBank/DDBJ databases">
        <title>Complete sequence of Mesorhizobium opportunistum WSM2075.</title>
        <authorList>
            <consortium name="US DOE Joint Genome Institute"/>
            <person name="Lucas S."/>
            <person name="Copeland A."/>
            <person name="Lapidus A."/>
            <person name="Cheng J.-F."/>
            <person name="Bruce D."/>
            <person name="Goodwin L."/>
            <person name="Pitluck S."/>
            <person name="Chertkov O."/>
            <person name="Misra M."/>
            <person name="Detter J.C."/>
            <person name="Han C."/>
            <person name="Tapia R."/>
            <person name="Land M."/>
            <person name="Hauser L."/>
            <person name="Kyrpides N."/>
            <person name="Ovchinnikova G."/>
            <person name="Mavrommatis K.M."/>
            <person name="Tiwari R.P."/>
            <person name="Howieson J.G."/>
            <person name="O'Hara G.W."/>
            <person name="Nandasena K.G."/>
            <person name="Woyke T."/>
        </authorList>
    </citation>
    <scope>NUCLEOTIDE SEQUENCE [LARGE SCALE GENOMIC DNA]</scope>
    <source>
        <strain evidence="6">LMG 24607 / HAMBI 3007 / WSM2075</strain>
    </source>
</reference>
<dbReference type="Gene3D" id="3.30.70.920">
    <property type="match status" value="1"/>
</dbReference>
<protein>
    <submittedName>
        <fullName evidence="5">Transcriptional regulator, AsnC family</fullName>
    </submittedName>
</protein>
<dbReference type="HOGENOM" id="CLU_091233_0_0_5"/>
<dbReference type="GO" id="GO:0043565">
    <property type="term" value="F:sequence-specific DNA binding"/>
    <property type="evidence" value="ECO:0007669"/>
    <property type="project" value="InterPro"/>
</dbReference>
<accession>F7Y5N1</accession>
<dbReference type="Pfam" id="PF13412">
    <property type="entry name" value="HTH_24"/>
    <property type="match status" value="1"/>
</dbReference>
<dbReference type="InterPro" id="IPR036390">
    <property type="entry name" value="WH_DNA-bd_sf"/>
</dbReference>
<dbReference type="STRING" id="536019.Mesop_2899"/>
<dbReference type="PRINTS" id="PR00033">
    <property type="entry name" value="HTHASNC"/>
</dbReference>
<dbReference type="eggNOG" id="COG1522">
    <property type="taxonomic scope" value="Bacteria"/>
</dbReference>
<name>F7Y5N1_MESOW</name>
<sequence length="216" mass="24119">MPQLTLKQNFIPAAWAKSGAAAFQALSAWMDRPTGCGSVNANEQGSILCYGLRSAETTVKLDRIDIKILYELQKNGRITNVELADLVHLSPSPCLMRVKKLQSEGYIEGYSAQVNIGKLGQTLTVFTEITLKNHRQVDFARFLAVVEKIDQVIECHLVSGGYDYLMKFVTAGIAEYQTIMERLTDMDIGIDKYFSFVVLKSPIIKAHMPLPSLFPR</sequence>
<dbReference type="PROSITE" id="PS50956">
    <property type="entry name" value="HTH_ASNC_2"/>
    <property type="match status" value="1"/>
</dbReference>
<dbReference type="GO" id="GO:0043200">
    <property type="term" value="P:response to amino acid"/>
    <property type="evidence" value="ECO:0007669"/>
    <property type="project" value="TreeGrafter"/>
</dbReference>
<dbReference type="Pfam" id="PF01037">
    <property type="entry name" value="AsnC_trans_reg"/>
    <property type="match status" value="1"/>
</dbReference>
<evidence type="ECO:0000313" key="6">
    <source>
        <dbReference type="Proteomes" id="UP000001623"/>
    </source>
</evidence>
<evidence type="ECO:0000259" key="4">
    <source>
        <dbReference type="PROSITE" id="PS50956"/>
    </source>
</evidence>
<dbReference type="InterPro" id="IPR000485">
    <property type="entry name" value="AsnC-type_HTH_dom"/>
</dbReference>
<gene>
    <name evidence="5" type="ordered locus">Mesop_2899</name>
</gene>
<dbReference type="KEGG" id="mop:Mesop_2899"/>
<evidence type="ECO:0000256" key="2">
    <source>
        <dbReference type="ARBA" id="ARBA00023125"/>
    </source>
</evidence>
<dbReference type="InterPro" id="IPR019887">
    <property type="entry name" value="Tscrpt_reg_AsnC/Lrp_C"/>
</dbReference>
<dbReference type="InterPro" id="IPR019888">
    <property type="entry name" value="Tscrpt_reg_AsnC-like"/>
</dbReference>
<dbReference type="EMBL" id="CP002279">
    <property type="protein sequence ID" value="AEH87356.1"/>
    <property type="molecule type" value="Genomic_DNA"/>
</dbReference>
<dbReference type="SMART" id="SM00344">
    <property type="entry name" value="HTH_ASNC"/>
    <property type="match status" value="1"/>
</dbReference>
<dbReference type="SUPFAM" id="SSF46785">
    <property type="entry name" value="Winged helix' DNA-binding domain"/>
    <property type="match status" value="1"/>
</dbReference>
<dbReference type="PANTHER" id="PTHR30154">
    <property type="entry name" value="LEUCINE-RESPONSIVE REGULATORY PROTEIN"/>
    <property type="match status" value="1"/>
</dbReference>
<dbReference type="CDD" id="cd00090">
    <property type="entry name" value="HTH_ARSR"/>
    <property type="match status" value="1"/>
</dbReference>
<dbReference type="InterPro" id="IPR011008">
    <property type="entry name" value="Dimeric_a/b-barrel"/>
</dbReference>
<keyword evidence="2" id="KW-0238">DNA-binding</keyword>